<feature type="compositionally biased region" description="Low complexity" evidence="1">
    <location>
        <begin position="12"/>
        <end position="28"/>
    </location>
</feature>
<evidence type="ECO:0000313" key="2">
    <source>
        <dbReference type="EMBL" id="MCI45087.1"/>
    </source>
</evidence>
<dbReference type="EMBL" id="LXQA010339383">
    <property type="protein sequence ID" value="MCI45087.1"/>
    <property type="molecule type" value="Genomic_DNA"/>
</dbReference>
<reference evidence="2 3" key="1">
    <citation type="journal article" date="2018" name="Front. Plant Sci.">
        <title>Red Clover (Trifolium pratense) and Zigzag Clover (T. medium) - A Picture of Genomic Similarities and Differences.</title>
        <authorList>
            <person name="Dluhosova J."/>
            <person name="Istvanek J."/>
            <person name="Nedelnik J."/>
            <person name="Repkova J."/>
        </authorList>
    </citation>
    <scope>NUCLEOTIDE SEQUENCE [LARGE SCALE GENOMIC DNA]</scope>
    <source>
        <strain evidence="3">cv. 10/8</strain>
        <tissue evidence="2">Leaf</tissue>
    </source>
</reference>
<name>A0A392S9J9_9FABA</name>
<accession>A0A392S9J9</accession>
<feature type="non-terminal residue" evidence="2">
    <location>
        <position position="109"/>
    </location>
</feature>
<proteinExistence type="predicted"/>
<feature type="non-terminal residue" evidence="2">
    <location>
        <position position="1"/>
    </location>
</feature>
<sequence>SEDKVDIEEYFSDSSFESDSSSRTGGSSIDPKSSTSKISVDAGIPTHLLKGLDATTIEDALEKLIASRSSNSNTEGTSASFEQNVKSQVDQDAMELRFKQYFIQNDILE</sequence>
<dbReference type="Proteomes" id="UP000265520">
    <property type="component" value="Unassembled WGS sequence"/>
</dbReference>
<organism evidence="2 3">
    <name type="scientific">Trifolium medium</name>
    <dbReference type="NCBI Taxonomy" id="97028"/>
    <lineage>
        <taxon>Eukaryota</taxon>
        <taxon>Viridiplantae</taxon>
        <taxon>Streptophyta</taxon>
        <taxon>Embryophyta</taxon>
        <taxon>Tracheophyta</taxon>
        <taxon>Spermatophyta</taxon>
        <taxon>Magnoliopsida</taxon>
        <taxon>eudicotyledons</taxon>
        <taxon>Gunneridae</taxon>
        <taxon>Pentapetalae</taxon>
        <taxon>rosids</taxon>
        <taxon>fabids</taxon>
        <taxon>Fabales</taxon>
        <taxon>Fabaceae</taxon>
        <taxon>Papilionoideae</taxon>
        <taxon>50 kb inversion clade</taxon>
        <taxon>NPAAA clade</taxon>
        <taxon>Hologalegina</taxon>
        <taxon>IRL clade</taxon>
        <taxon>Trifolieae</taxon>
        <taxon>Trifolium</taxon>
    </lineage>
</organism>
<feature type="region of interest" description="Disordered" evidence="1">
    <location>
        <begin position="1"/>
        <end position="40"/>
    </location>
</feature>
<keyword evidence="3" id="KW-1185">Reference proteome</keyword>
<dbReference type="AlphaFoldDB" id="A0A392S9J9"/>
<evidence type="ECO:0000313" key="3">
    <source>
        <dbReference type="Proteomes" id="UP000265520"/>
    </source>
</evidence>
<comment type="caution">
    <text evidence="2">The sequence shown here is derived from an EMBL/GenBank/DDBJ whole genome shotgun (WGS) entry which is preliminary data.</text>
</comment>
<protein>
    <submittedName>
        <fullName evidence="2">Uncharacterized protein</fullName>
    </submittedName>
</protein>
<feature type="compositionally biased region" description="Acidic residues" evidence="1">
    <location>
        <begin position="1"/>
        <end position="11"/>
    </location>
</feature>
<evidence type="ECO:0000256" key="1">
    <source>
        <dbReference type="SAM" id="MobiDB-lite"/>
    </source>
</evidence>